<feature type="domain" description="Tail sheath protein C-terminal" evidence="3">
    <location>
        <begin position="364"/>
        <end position="464"/>
    </location>
</feature>
<feature type="domain" description="Tail sheath protein Gp18-like" evidence="4">
    <location>
        <begin position="29"/>
        <end position="92"/>
    </location>
</feature>
<evidence type="ECO:0000259" key="2">
    <source>
        <dbReference type="Pfam" id="PF04984"/>
    </source>
</evidence>
<gene>
    <name evidence="5" type="ORF">EJB06_26320</name>
</gene>
<evidence type="ECO:0000259" key="3">
    <source>
        <dbReference type="Pfam" id="PF17482"/>
    </source>
</evidence>
<organism evidence="5 6">
    <name type="scientific">Massilia atriviolacea</name>
    <dbReference type="NCBI Taxonomy" id="2495579"/>
    <lineage>
        <taxon>Bacteria</taxon>
        <taxon>Pseudomonadati</taxon>
        <taxon>Pseudomonadota</taxon>
        <taxon>Betaproteobacteria</taxon>
        <taxon>Burkholderiales</taxon>
        <taxon>Oxalobacteraceae</taxon>
        <taxon>Telluria group</taxon>
        <taxon>Massilia</taxon>
    </lineage>
</organism>
<accession>A0A430HF66</accession>
<feature type="domain" description="Tail sheath protein subtilisin-like" evidence="2">
    <location>
        <begin position="227"/>
        <end position="363"/>
    </location>
</feature>
<evidence type="ECO:0000259" key="4">
    <source>
        <dbReference type="Pfam" id="PF22671"/>
    </source>
</evidence>
<dbReference type="Pfam" id="PF22671">
    <property type="entry name" value="Gp18_domIII_N"/>
    <property type="match status" value="1"/>
</dbReference>
<dbReference type="InterPro" id="IPR054564">
    <property type="entry name" value="Gp18_domIII_N"/>
</dbReference>
<reference evidence="5 6" key="1">
    <citation type="submission" date="2018-12" db="EMBL/GenBank/DDBJ databases">
        <authorList>
            <person name="Yang E."/>
        </authorList>
    </citation>
    <scope>NUCLEOTIDE SEQUENCE [LARGE SCALE GENOMIC DNA]</scope>
    <source>
        <strain evidence="5 6">SOD</strain>
    </source>
</reference>
<dbReference type="InterPro" id="IPR020287">
    <property type="entry name" value="Tail_sheath_C"/>
</dbReference>
<comment type="caution">
    <text evidence="5">The sequence shown here is derived from an EMBL/GenBank/DDBJ whole genome shotgun (WGS) entry which is preliminary data.</text>
</comment>
<name>A0A430HF66_9BURK</name>
<sequence>MAVEQFLHGVEVIDIDGGARPISTVKSSVIGIVGTAPDADPLAYPLNTPVLVAGSRIEAAKLDMTGLGLGTLPSALDSIFDQCGAVVIVVRVAKEATDSATLANMLGGVDPVTGQYKGVHALRAAQSTLGYQPRLLCAPGFTHQRVTGGVVTLTGAAGSGYTDGTYALAASGGTGGSGAAATITIAGGVVTKRTITNSGSGYSVAPTFTLSGAGAGTGATFVPGLGNAGNAVVAELVGIADRLKATIFADGPSTNDAAAIAYAGDFGSKRVFVIDPKVLKTENGVLVTQFASAGAAGIQARIDNDLGFWWSPSNQLFNGIQGTERPIDFTLGDANSRANMLNEKKVATIIREDGYRLWGNRTLSSDPKWAFLCVVRTADIINDSLLRAHLWAVDRGITKNYMTEVVEGVNAYLRHLTAIGAILGGKCYADPDLNTPLQIAQGKVYFDFDFTPVYPAEHITFRSHLVNDYIKEIF</sequence>
<dbReference type="AlphaFoldDB" id="A0A430HF66"/>
<dbReference type="Pfam" id="PF04984">
    <property type="entry name" value="Phage_sheath_1"/>
    <property type="match status" value="1"/>
</dbReference>
<dbReference type="PANTHER" id="PTHR35861:SF1">
    <property type="entry name" value="PHAGE TAIL SHEATH PROTEIN"/>
    <property type="match status" value="1"/>
</dbReference>
<dbReference type="InterPro" id="IPR052042">
    <property type="entry name" value="Tail_sheath_structural"/>
</dbReference>
<dbReference type="PANTHER" id="PTHR35861">
    <property type="match status" value="1"/>
</dbReference>
<dbReference type="Proteomes" id="UP000278085">
    <property type="component" value="Unassembled WGS sequence"/>
</dbReference>
<dbReference type="InterPro" id="IPR035089">
    <property type="entry name" value="Phage_sheath_subtilisin"/>
</dbReference>
<dbReference type="RefSeq" id="WP_126077001.1">
    <property type="nucleotide sequence ID" value="NZ_CP051166.1"/>
</dbReference>
<evidence type="ECO:0000256" key="1">
    <source>
        <dbReference type="ARBA" id="ARBA00008005"/>
    </source>
</evidence>
<evidence type="ECO:0000313" key="6">
    <source>
        <dbReference type="Proteomes" id="UP000278085"/>
    </source>
</evidence>
<proteinExistence type="inferred from homology"/>
<dbReference type="OrthoDB" id="9767864at2"/>
<evidence type="ECO:0000313" key="5">
    <source>
        <dbReference type="EMBL" id="RSZ56156.1"/>
    </source>
</evidence>
<comment type="similarity">
    <text evidence="1">Belongs to the myoviridae tail sheath protein family.</text>
</comment>
<dbReference type="EMBL" id="RXLQ01000018">
    <property type="protein sequence ID" value="RSZ56156.1"/>
    <property type="molecule type" value="Genomic_DNA"/>
</dbReference>
<protein>
    <submittedName>
        <fullName evidence="5">Phage tail protein</fullName>
    </submittedName>
</protein>
<keyword evidence="6" id="KW-1185">Reference proteome</keyword>
<dbReference type="Pfam" id="PF17482">
    <property type="entry name" value="Phage_sheath_1C"/>
    <property type="match status" value="1"/>
</dbReference>